<reference evidence="1 2" key="2">
    <citation type="journal article" date="2013" name="PLoS Genet.">
        <title>Comparative genome structure, secondary metabolite, and effector coding capacity across Cochliobolus pathogens.</title>
        <authorList>
            <person name="Condon B.J."/>
            <person name="Leng Y."/>
            <person name="Wu D."/>
            <person name="Bushley K.E."/>
            <person name="Ohm R.A."/>
            <person name="Otillar R."/>
            <person name="Martin J."/>
            <person name="Schackwitz W."/>
            <person name="Grimwood J."/>
            <person name="MohdZainudin N."/>
            <person name="Xue C."/>
            <person name="Wang R."/>
            <person name="Manning V.A."/>
            <person name="Dhillon B."/>
            <person name="Tu Z.J."/>
            <person name="Steffenson B.J."/>
            <person name="Salamov A."/>
            <person name="Sun H."/>
            <person name="Lowry S."/>
            <person name="LaButti K."/>
            <person name="Han J."/>
            <person name="Copeland A."/>
            <person name="Lindquist E."/>
            <person name="Barry K."/>
            <person name="Schmutz J."/>
            <person name="Baker S.E."/>
            <person name="Ciuffetti L.M."/>
            <person name="Grigoriev I.V."/>
            <person name="Zhong S."/>
            <person name="Turgeon B.G."/>
        </authorList>
    </citation>
    <scope>NUCLEOTIDE SEQUENCE [LARGE SCALE GENOMIC DNA]</scope>
    <source>
        <strain evidence="2">28A</strain>
    </source>
</reference>
<reference evidence="1 2" key="1">
    <citation type="journal article" date="2012" name="PLoS Pathog.">
        <title>Diverse lifestyles and strategies of plant pathogenesis encoded in the genomes of eighteen Dothideomycetes fungi.</title>
        <authorList>
            <person name="Ohm R.A."/>
            <person name="Feau N."/>
            <person name="Henrissat B."/>
            <person name="Schoch C.L."/>
            <person name="Horwitz B.A."/>
            <person name="Barry K.W."/>
            <person name="Condon B.J."/>
            <person name="Copeland A.C."/>
            <person name="Dhillon B."/>
            <person name="Glaser F."/>
            <person name="Hesse C.N."/>
            <person name="Kosti I."/>
            <person name="LaButti K."/>
            <person name="Lindquist E.A."/>
            <person name="Lucas S."/>
            <person name="Salamov A.A."/>
            <person name="Bradshaw R.E."/>
            <person name="Ciuffetti L."/>
            <person name="Hamelin R.C."/>
            <person name="Kema G.H.J."/>
            <person name="Lawrence C."/>
            <person name="Scott J.A."/>
            <person name="Spatafora J.W."/>
            <person name="Turgeon B.G."/>
            <person name="de Wit P.J.G.M."/>
            <person name="Zhong S."/>
            <person name="Goodwin S.B."/>
            <person name="Grigoriev I.V."/>
        </authorList>
    </citation>
    <scope>NUCLEOTIDE SEQUENCE [LARGE SCALE GENOMIC DNA]</scope>
    <source>
        <strain evidence="2">28A</strain>
    </source>
</reference>
<dbReference type="RefSeq" id="XP_008022342.1">
    <property type="nucleotide sequence ID" value="XM_008024151.1"/>
</dbReference>
<keyword evidence="2" id="KW-1185">Reference proteome</keyword>
<dbReference type="GeneID" id="19400144"/>
<dbReference type="Proteomes" id="UP000016935">
    <property type="component" value="Unassembled WGS sequence"/>
</dbReference>
<gene>
    <name evidence="1" type="ORF">SETTUDRAFT_167344</name>
</gene>
<dbReference type="AlphaFoldDB" id="R0KN73"/>
<dbReference type="HOGENOM" id="CLU_057547_2_0_1"/>
<protein>
    <submittedName>
        <fullName evidence="1">Uncharacterized protein</fullName>
    </submittedName>
</protein>
<sequence length="280" mass="31194">MSASSKERKFYLRAPGLEYRLNGPIQIGNVITDMTRPQDPITFLDPLPETISGAGFGEGSTEQGHHASGNIGFAAKLHSIFSAQVEGKSNSSDKTVYGFQKILARYLQRNPSVADVKRFWEKDEEFRNALKSGDVYIVTGLKIAKGLKYSKQRASEHNASIKGGGHVAEGAVIEGTIEGATGGEQSDTWTVLGDVILAYRLHRVRNKWSIRRKNNLATESYDPGEAGFMNRGDEADELEGEFAEVAPHDVDEFAQEQYWELDYMELEDEEEDWKIAVLKE</sequence>
<proteinExistence type="predicted"/>
<dbReference type="EMBL" id="KB908493">
    <property type="protein sequence ID" value="EOA90524.1"/>
    <property type="molecule type" value="Genomic_DNA"/>
</dbReference>
<evidence type="ECO:0000313" key="1">
    <source>
        <dbReference type="EMBL" id="EOA90524.1"/>
    </source>
</evidence>
<evidence type="ECO:0000313" key="2">
    <source>
        <dbReference type="Proteomes" id="UP000016935"/>
    </source>
</evidence>
<name>R0KN73_EXST2</name>
<accession>R0KN73</accession>
<organism evidence="1 2">
    <name type="scientific">Exserohilum turcicum (strain 28A)</name>
    <name type="common">Northern leaf blight fungus</name>
    <name type="synonym">Setosphaeria turcica</name>
    <dbReference type="NCBI Taxonomy" id="671987"/>
    <lineage>
        <taxon>Eukaryota</taxon>
        <taxon>Fungi</taxon>
        <taxon>Dikarya</taxon>
        <taxon>Ascomycota</taxon>
        <taxon>Pezizomycotina</taxon>
        <taxon>Dothideomycetes</taxon>
        <taxon>Pleosporomycetidae</taxon>
        <taxon>Pleosporales</taxon>
        <taxon>Pleosporineae</taxon>
        <taxon>Pleosporaceae</taxon>
        <taxon>Exserohilum</taxon>
    </lineage>
</organism>
<dbReference type="OrthoDB" id="4500473at2759"/>